<dbReference type="InterPro" id="IPR001969">
    <property type="entry name" value="Aspartic_peptidase_AS"/>
</dbReference>
<accession>H6QDA6</accession>
<feature type="domain" description="Peptidase A2" evidence="2">
    <location>
        <begin position="51"/>
        <end position="125"/>
    </location>
</feature>
<dbReference type="InterPro" id="IPR001995">
    <property type="entry name" value="Peptidase_A2_cat"/>
</dbReference>
<dbReference type="EMBL" id="CP003316">
    <property type="protein sequence ID" value="AFA40449.1"/>
    <property type="molecule type" value="Genomic_DNA"/>
</dbReference>
<dbReference type="AlphaFoldDB" id="H6QDA6"/>
<dbReference type="PROSITE" id="PS00141">
    <property type="entry name" value="ASP_PROTEASE"/>
    <property type="match status" value="1"/>
</dbReference>
<dbReference type="HOGENOM" id="CLU_145188_0_0_2"/>
<dbReference type="Pfam" id="PF13650">
    <property type="entry name" value="Asp_protease_2"/>
    <property type="match status" value="1"/>
</dbReference>
<reference evidence="3 4" key="1">
    <citation type="journal article" date="2012" name="Stand. Genomic Sci.">
        <title>Complete genome sequence of Pyrobaculum oguniense.</title>
        <authorList>
            <person name="Bernick D.L."/>
            <person name="Karplus K."/>
            <person name="Lui L.M."/>
            <person name="Coker J.K."/>
            <person name="Murphy J.N."/>
            <person name="Chan P.P."/>
            <person name="Cozen A.E."/>
            <person name="Lowe T.M."/>
        </authorList>
    </citation>
    <scope>NUCLEOTIDE SEQUENCE [LARGE SCALE GENOMIC DNA]</scope>
    <source>
        <strain evidence="3 4">TE7</strain>
    </source>
</reference>
<protein>
    <submittedName>
        <fullName evidence="3">Retroviral aspartyl protease</fullName>
    </submittedName>
</protein>
<dbReference type="GO" id="GO:0004190">
    <property type="term" value="F:aspartic-type endopeptidase activity"/>
    <property type="evidence" value="ECO:0007669"/>
    <property type="project" value="InterPro"/>
</dbReference>
<dbReference type="Gene3D" id="2.40.70.10">
    <property type="entry name" value="Acid Proteases"/>
    <property type="match status" value="1"/>
</dbReference>
<keyword evidence="1" id="KW-0378">Hydrolase</keyword>
<gene>
    <name evidence="3" type="ordered locus">Pogu_2422</name>
</gene>
<dbReference type="PROSITE" id="PS50175">
    <property type="entry name" value="ASP_PROT_RETROV"/>
    <property type="match status" value="1"/>
</dbReference>
<evidence type="ECO:0000313" key="3">
    <source>
        <dbReference type="EMBL" id="AFA40449.1"/>
    </source>
</evidence>
<evidence type="ECO:0000313" key="4">
    <source>
        <dbReference type="Proteomes" id="UP000009062"/>
    </source>
</evidence>
<dbReference type="SUPFAM" id="SSF50630">
    <property type="entry name" value="Acid proteases"/>
    <property type="match status" value="1"/>
</dbReference>
<dbReference type="Proteomes" id="UP000009062">
    <property type="component" value="Chromosome"/>
</dbReference>
<organism evidence="3 4">
    <name type="scientific">Pyrobaculum oguniense (strain DSM 13380 / JCM 10595 / TE7)</name>
    <dbReference type="NCBI Taxonomy" id="698757"/>
    <lineage>
        <taxon>Archaea</taxon>
        <taxon>Thermoproteota</taxon>
        <taxon>Thermoprotei</taxon>
        <taxon>Thermoproteales</taxon>
        <taxon>Thermoproteaceae</taxon>
        <taxon>Pyrobaculum</taxon>
    </lineage>
</organism>
<dbReference type="InterPro" id="IPR021109">
    <property type="entry name" value="Peptidase_aspartic_dom_sf"/>
</dbReference>
<keyword evidence="4" id="KW-1185">Reference proteome</keyword>
<evidence type="ECO:0000256" key="1">
    <source>
        <dbReference type="ARBA" id="ARBA00022801"/>
    </source>
</evidence>
<dbReference type="GO" id="GO:0006508">
    <property type="term" value="P:proteolysis"/>
    <property type="evidence" value="ECO:0007669"/>
    <property type="project" value="UniProtKB-KW"/>
</dbReference>
<sequence length="151" mass="16224">MDGGVLGGKAPAVGVALSFLYIFRFSECDVGTFSVKARVWNIHNPLKAAEVELLVDTGATYTVLPSSLLEGLGVVADRTVKLRLADGRVVERRVGEIGIGINGYRASATPVLFGDESVYLLGSVTMEQLGVVPDPVRKRLRSVEALLMRLH</sequence>
<proteinExistence type="predicted"/>
<dbReference type="STRING" id="698757.Pogu_2422"/>
<dbReference type="eggNOG" id="arCOG03743">
    <property type="taxonomic scope" value="Archaea"/>
</dbReference>
<dbReference type="KEGG" id="pog:Pogu_2422"/>
<evidence type="ECO:0000259" key="2">
    <source>
        <dbReference type="PROSITE" id="PS50175"/>
    </source>
</evidence>
<name>H6QDA6_PYROT</name>
<keyword evidence="3" id="KW-0645">Protease</keyword>